<keyword evidence="1" id="KW-1133">Transmembrane helix</keyword>
<gene>
    <name evidence="2" type="ORF">BD311DRAFT_739375</name>
</gene>
<name>A0A4Q9MQ95_9APHY</name>
<dbReference type="EMBL" id="ML143422">
    <property type="protein sequence ID" value="TBU28401.1"/>
    <property type="molecule type" value="Genomic_DNA"/>
</dbReference>
<reference evidence="2" key="1">
    <citation type="submission" date="2019-01" db="EMBL/GenBank/DDBJ databases">
        <title>Draft genome sequences of three monokaryotic isolates of the white-rot basidiomycete fungus Dichomitus squalens.</title>
        <authorList>
            <consortium name="DOE Joint Genome Institute"/>
            <person name="Lopez S.C."/>
            <person name="Andreopoulos B."/>
            <person name="Pangilinan J."/>
            <person name="Lipzen A."/>
            <person name="Riley R."/>
            <person name="Ahrendt S."/>
            <person name="Ng V."/>
            <person name="Barry K."/>
            <person name="Daum C."/>
            <person name="Grigoriev I.V."/>
            <person name="Hilden K.S."/>
            <person name="Makela M.R."/>
            <person name="de Vries R.P."/>
        </authorList>
    </citation>
    <scope>NUCLEOTIDE SEQUENCE [LARGE SCALE GENOMIC DNA]</scope>
    <source>
        <strain evidence="2">OM18370.1</strain>
    </source>
</reference>
<sequence>MSPSLLTTSDLSQHISIDSTIGALLVGTFSSIFLTGITYLQAYQYWRSFTKDPMLLKIWVGRCGLCYLQIFGADFRSPVVSHFGTPTFFVTSPLVWSARVRRLELLFFPSCRLAKCNTLTASTDRWTQSVMTYGILLNQFLCTTFMDDVPNVPSGGDCSGLYTVLSIKMFQAQNILELFDLSNDLTLLAVDDYSGLHHTNDCGRIYHKFPNLRFIPSPHGIQYKVRTDSKLDLLAAYAFSTGKLNPPRGLVTWYLYKLYLELQGPNTRLAATVWPHDLIWVTPACTLVKLYANNLLTALNSRKALGIMDSDDRVTAYSWSSRRFIRGLTMSTRYEKPQCFGLYKSLKACFVKRAVPNFQWNSVRATSVFPAAMRENLVSLRSLSSPLPIYETLKWRMQTRVRRHNRLTLLAKGHWATTWAFIS</sequence>
<evidence type="ECO:0000313" key="2">
    <source>
        <dbReference type="EMBL" id="TBU28401.1"/>
    </source>
</evidence>
<keyword evidence="1" id="KW-0812">Transmembrane</keyword>
<feature type="transmembrane region" description="Helical" evidence="1">
    <location>
        <begin position="54"/>
        <end position="73"/>
    </location>
</feature>
<dbReference type="Proteomes" id="UP000292957">
    <property type="component" value="Unassembled WGS sequence"/>
</dbReference>
<organism evidence="2">
    <name type="scientific">Dichomitus squalens</name>
    <dbReference type="NCBI Taxonomy" id="114155"/>
    <lineage>
        <taxon>Eukaryota</taxon>
        <taxon>Fungi</taxon>
        <taxon>Dikarya</taxon>
        <taxon>Basidiomycota</taxon>
        <taxon>Agaricomycotina</taxon>
        <taxon>Agaricomycetes</taxon>
        <taxon>Polyporales</taxon>
        <taxon>Polyporaceae</taxon>
        <taxon>Dichomitus</taxon>
    </lineage>
</organism>
<keyword evidence="1" id="KW-0472">Membrane</keyword>
<evidence type="ECO:0000256" key="1">
    <source>
        <dbReference type="SAM" id="Phobius"/>
    </source>
</evidence>
<accession>A0A4Q9MQ95</accession>
<proteinExistence type="predicted"/>
<dbReference type="AlphaFoldDB" id="A0A4Q9MQ95"/>
<protein>
    <submittedName>
        <fullName evidence="2">Uncharacterized protein</fullName>
    </submittedName>
</protein>
<feature type="transmembrane region" description="Helical" evidence="1">
    <location>
        <begin position="20"/>
        <end position="42"/>
    </location>
</feature>